<dbReference type="GO" id="GO:0016740">
    <property type="term" value="F:transferase activity"/>
    <property type="evidence" value="ECO:0007669"/>
    <property type="project" value="UniProtKB-KW"/>
</dbReference>
<dbReference type="EMBL" id="BORT01000017">
    <property type="protein sequence ID" value="GIO48875.1"/>
    <property type="molecule type" value="Genomic_DNA"/>
</dbReference>
<keyword evidence="3" id="KW-1185">Reference proteome</keyword>
<gene>
    <name evidence="2" type="primary">csaB</name>
    <name evidence="2" type="ORF">J34TS1_36400</name>
</gene>
<proteinExistence type="predicted"/>
<accession>A0A919YGP3</accession>
<sequence>MVTSPQKTIVISGYYGFKNSGDEAVLQSILTALEQQGKQAGVRINPVVLSIDPEWTASTYAVQAVHRMKIGEVKQALKESSGLISGGGSLLQDATGTKTIPYYLGVIKLAQWLRKPVFVYSQGIGPVNRKLFYPLIKNTFKKCEYISVRDIQSAELLQSMGLQSGRIQVVPDPVMGLTPDEENTPYMHESSEPGLPVIGISVRYWDKERRELQGIAEGLRKVCQKQPVHLRFLPFHFPDDEKASQEIIQNLGDLSAQGCKVSVCREAVHPRQMLAEVGRCDLVIGMRLHSLIYAANQIVPLIGVSYDPKIDHFLDRLDIIPVGTSSMVDPGALAAEISRLLAGAEAWKETARPRIDKLKQEAQEPARHIIDFLSSNG</sequence>
<comment type="caution">
    <text evidence="2">The sequence shown here is derived from an EMBL/GenBank/DDBJ whole genome shotgun (WGS) entry which is preliminary data.</text>
</comment>
<dbReference type="AlphaFoldDB" id="A0A919YGP3"/>
<evidence type="ECO:0000313" key="3">
    <source>
        <dbReference type="Proteomes" id="UP000682811"/>
    </source>
</evidence>
<organism evidence="2 3">
    <name type="scientific">Paenibacillus azoreducens</name>
    <dbReference type="NCBI Taxonomy" id="116718"/>
    <lineage>
        <taxon>Bacteria</taxon>
        <taxon>Bacillati</taxon>
        <taxon>Bacillota</taxon>
        <taxon>Bacilli</taxon>
        <taxon>Bacillales</taxon>
        <taxon>Paenibacillaceae</taxon>
        <taxon>Paenibacillus</taxon>
    </lineage>
</organism>
<feature type="domain" description="Polysaccharide pyruvyl transferase" evidence="1">
    <location>
        <begin position="19"/>
        <end position="308"/>
    </location>
</feature>
<dbReference type="NCBIfam" id="TIGR03609">
    <property type="entry name" value="S_layer_CsaB"/>
    <property type="match status" value="1"/>
</dbReference>
<name>A0A919YGP3_9BACL</name>
<dbReference type="PANTHER" id="PTHR36836:SF1">
    <property type="entry name" value="COLANIC ACID BIOSYNTHESIS PROTEIN WCAK"/>
    <property type="match status" value="1"/>
</dbReference>
<dbReference type="InterPro" id="IPR007345">
    <property type="entry name" value="Polysacch_pyruvyl_Trfase"/>
</dbReference>
<dbReference type="Proteomes" id="UP000682811">
    <property type="component" value="Unassembled WGS sequence"/>
</dbReference>
<dbReference type="InterPro" id="IPR019896">
    <property type="entry name" value="Polysacch_pyruvyl_Trfase_CsaB"/>
</dbReference>
<keyword evidence="2" id="KW-0808">Transferase</keyword>
<evidence type="ECO:0000313" key="2">
    <source>
        <dbReference type="EMBL" id="GIO48875.1"/>
    </source>
</evidence>
<dbReference type="RefSeq" id="WP_212979487.1">
    <property type="nucleotide sequence ID" value="NZ_AP025343.1"/>
</dbReference>
<reference evidence="2 3" key="1">
    <citation type="submission" date="2021-03" db="EMBL/GenBank/DDBJ databases">
        <title>Antimicrobial resistance genes in bacteria isolated from Japanese honey, and their potential for conferring macrolide and lincosamide resistance in the American foulbrood pathogen Paenibacillus larvae.</title>
        <authorList>
            <person name="Okamoto M."/>
            <person name="Kumagai M."/>
            <person name="Kanamori H."/>
            <person name="Takamatsu D."/>
        </authorList>
    </citation>
    <scope>NUCLEOTIDE SEQUENCE [LARGE SCALE GENOMIC DNA]</scope>
    <source>
        <strain evidence="2 3">J34TS1</strain>
    </source>
</reference>
<evidence type="ECO:0000259" key="1">
    <source>
        <dbReference type="Pfam" id="PF04230"/>
    </source>
</evidence>
<dbReference type="PANTHER" id="PTHR36836">
    <property type="entry name" value="COLANIC ACID BIOSYNTHESIS PROTEIN WCAK"/>
    <property type="match status" value="1"/>
</dbReference>
<protein>
    <submittedName>
        <fullName evidence="2">Polysaccharide pyruvyl transferase CsaB</fullName>
    </submittedName>
</protein>
<dbReference type="SUPFAM" id="SSF53756">
    <property type="entry name" value="UDP-Glycosyltransferase/glycogen phosphorylase"/>
    <property type="match status" value="1"/>
</dbReference>
<dbReference type="Pfam" id="PF04230">
    <property type="entry name" value="PS_pyruv_trans"/>
    <property type="match status" value="1"/>
</dbReference>